<keyword evidence="2" id="KW-1185">Reference proteome</keyword>
<sequence length="140" mass="14510">MGSKALASSAIFLSLNLLFFTMVSSTSACSPTPAYKTPQYSSPVPKAPSPINQYSNAKCSIDTLKLGVCAKVLDLVNVKIGSPPTLPCCNLLRGLADLEAAACLCTAIRANVLGLNLKVSVALSVILNNCGKNNSAFQCA</sequence>
<gene>
    <name evidence="1" type="ORF">L6164_032342</name>
</gene>
<reference evidence="1 2" key="1">
    <citation type="journal article" date="2022" name="DNA Res.">
        <title>Chromosomal-level genome assembly of the orchid tree Bauhinia variegata (Leguminosae; Cercidoideae) supports the allotetraploid origin hypothesis of Bauhinia.</title>
        <authorList>
            <person name="Zhong Y."/>
            <person name="Chen Y."/>
            <person name="Zheng D."/>
            <person name="Pang J."/>
            <person name="Liu Y."/>
            <person name="Luo S."/>
            <person name="Meng S."/>
            <person name="Qian L."/>
            <person name="Wei D."/>
            <person name="Dai S."/>
            <person name="Zhou R."/>
        </authorList>
    </citation>
    <scope>NUCLEOTIDE SEQUENCE [LARGE SCALE GENOMIC DNA]</scope>
    <source>
        <strain evidence="1">BV-YZ2020</strain>
    </source>
</reference>
<proteinExistence type="predicted"/>
<comment type="caution">
    <text evidence="1">The sequence shown here is derived from an EMBL/GenBank/DDBJ whole genome shotgun (WGS) entry which is preliminary data.</text>
</comment>
<dbReference type="EMBL" id="CM039438">
    <property type="protein sequence ID" value="KAI4298825.1"/>
    <property type="molecule type" value="Genomic_DNA"/>
</dbReference>
<evidence type="ECO:0000313" key="2">
    <source>
        <dbReference type="Proteomes" id="UP000828941"/>
    </source>
</evidence>
<dbReference type="Proteomes" id="UP000828941">
    <property type="component" value="Chromosome 13"/>
</dbReference>
<evidence type="ECO:0000313" key="1">
    <source>
        <dbReference type="EMBL" id="KAI4298825.1"/>
    </source>
</evidence>
<accession>A0ACB9KNF8</accession>
<organism evidence="1 2">
    <name type="scientific">Bauhinia variegata</name>
    <name type="common">Purple orchid tree</name>
    <name type="synonym">Phanera variegata</name>
    <dbReference type="NCBI Taxonomy" id="167791"/>
    <lineage>
        <taxon>Eukaryota</taxon>
        <taxon>Viridiplantae</taxon>
        <taxon>Streptophyta</taxon>
        <taxon>Embryophyta</taxon>
        <taxon>Tracheophyta</taxon>
        <taxon>Spermatophyta</taxon>
        <taxon>Magnoliopsida</taxon>
        <taxon>eudicotyledons</taxon>
        <taxon>Gunneridae</taxon>
        <taxon>Pentapetalae</taxon>
        <taxon>rosids</taxon>
        <taxon>fabids</taxon>
        <taxon>Fabales</taxon>
        <taxon>Fabaceae</taxon>
        <taxon>Cercidoideae</taxon>
        <taxon>Cercideae</taxon>
        <taxon>Bauhiniinae</taxon>
        <taxon>Bauhinia</taxon>
    </lineage>
</organism>
<name>A0ACB9KNF8_BAUVA</name>
<protein>
    <submittedName>
        <fullName evidence="1">Uncharacterized protein</fullName>
    </submittedName>
</protein>